<dbReference type="InterPro" id="IPR013594">
    <property type="entry name" value="Dynein_heavy_tail"/>
</dbReference>
<dbReference type="GO" id="GO:0007018">
    <property type="term" value="P:microtubule-based movement"/>
    <property type="evidence" value="ECO:0007669"/>
    <property type="project" value="InterPro"/>
</dbReference>
<dbReference type="GO" id="GO:0045505">
    <property type="term" value="F:dynein intermediate chain binding"/>
    <property type="evidence" value="ECO:0007669"/>
    <property type="project" value="InterPro"/>
</dbReference>
<dbReference type="EMBL" id="LUCM01011528">
    <property type="protein sequence ID" value="KAA0183865.1"/>
    <property type="molecule type" value="Genomic_DNA"/>
</dbReference>
<evidence type="ECO:0000256" key="2">
    <source>
        <dbReference type="SAM" id="MobiDB-lite"/>
    </source>
</evidence>
<evidence type="ECO:0000259" key="3">
    <source>
        <dbReference type="Pfam" id="PF08385"/>
    </source>
</evidence>
<sequence length="1156" mass="133775">MAEAGTEGPGAVQQVVSYADPAKLSEFLLKTVSCFLEESPEGVTAMRKALDDPATREAIKKYITDPQVHSLIVQKLSSKGFSSLTDIESFSDEEEEGGDVSISFSILIDVRFTSPKVQRWFHEFSMFIFYSVVFIKRGASVEADKNFSTQLRFLNFTDGSPYETLHSMISNAISPFYKSYIRESGRADRDGDKMAPSVEKTMTELEMGLLHLQQNIDIPEITLSVHPVVAQIIRQRSEEGKKAKTSDFEDKLEDAHFLNSLQAGVNRWIKEIQKEITFWLNLERSLARIQEKRESLEVTLTLDILKHAKRFHALVSFDTDTGLQQALATVNDYNPLMKDFPLNDLLSATELDKIRLALQSIFAHLRKIRNTKYPMQRALRLIEAISRDLSAQILKVLGTRRLMHMPFEEFERVMASCFEVFATWDDEYDRLQGLMRDIVKKKREEQMRMVWRNNPAHRHLQIRLDQMRKFRHQHEQLRQVIVRVLRPLPTRVTPGDKQSNEQSPDQPVTDAVLSDPVKSVGKDQPLLDASDANAIEEVNLAYEIVKEVDCLDVSKEGTDLWEAAIKRYDERIDRVETRITSRLRDLLGTAKNANEMFRYFSRFNALFVRPHIRGAIREYQTQLIQRVKDDIEALHAKFKIQYLSSNAYHMTKLRDVPPVAGSIIWARQIERQLNAYLRRVEDVLGKGWEHHRDGQLLKADGESFKAKLNTTELFDDWARKVQQKEVLTFGRIFNIEPTRARIATKDGETQTVTVLKLKVNFQLEVITLAKEVRNMKWIGFRVPLPIVNRAHQTNQLYPFAISLIESVRTYEMTCNKIEENQRQNIGLLCAGLRRDAQLLITEGTSVIWESYRLAMFVQRFAENVLQFQEKVDDLLHKTREIDHEVKSLETCVYSKAVFEGIIAKIQKAVDELNLHQYSNLPQWVARLDEEVERRLVVRLEAGIREWTRVLRGERHDVEVRVTPSFSALAVHRGCENYHQLRPRTLPVFPNVFFFSQAEDANDTHESQQTKNPLGGEPQLKISLHELRITNQQMHLHPSIEVAQQELMLNLGAWESTVLNLPRIQHSRYQVGLEMESDAQRNYKKLLHNLQNAGEVLEEAHQAIMDVINEAREYVKTWTSYQALWDLQGDQVYGRIGTDTQVRFSLVDIRCVWRPTE</sequence>
<dbReference type="Proteomes" id="UP000728185">
    <property type="component" value="Unassembled WGS sequence"/>
</dbReference>
<evidence type="ECO:0000313" key="5">
    <source>
        <dbReference type="Proteomes" id="UP000728185"/>
    </source>
</evidence>
<dbReference type="Pfam" id="PF08385">
    <property type="entry name" value="DHC_N1"/>
    <property type="match status" value="1"/>
</dbReference>
<dbReference type="PANTHER" id="PTHR46532">
    <property type="entry name" value="MALE FERTILITY FACTOR KL5"/>
    <property type="match status" value="1"/>
</dbReference>
<dbReference type="PANTHER" id="PTHR46532:SF4">
    <property type="entry name" value="AAA+ ATPASE DOMAIN-CONTAINING PROTEIN"/>
    <property type="match status" value="1"/>
</dbReference>
<evidence type="ECO:0000313" key="4">
    <source>
        <dbReference type="EMBL" id="KAA0183865.1"/>
    </source>
</evidence>
<accession>A0A8E0VEK2</accession>
<protein>
    <submittedName>
        <fullName evidence="4">Dynein heavy chain cytoplasmic</fullName>
    </submittedName>
</protein>
<dbReference type="OrthoDB" id="14187at2759"/>
<dbReference type="AlphaFoldDB" id="A0A8E0VEK2"/>
<evidence type="ECO:0000256" key="1">
    <source>
        <dbReference type="ARBA" id="ARBA00008887"/>
    </source>
</evidence>
<proteinExistence type="inferred from homology"/>
<feature type="domain" description="Dynein heavy chain tail" evidence="3">
    <location>
        <begin position="268"/>
        <end position="855"/>
    </location>
</feature>
<dbReference type="InterPro" id="IPR026983">
    <property type="entry name" value="DHC"/>
</dbReference>
<keyword evidence="5" id="KW-1185">Reference proteome</keyword>
<feature type="compositionally biased region" description="Polar residues" evidence="2">
    <location>
        <begin position="496"/>
        <end position="506"/>
    </location>
</feature>
<reference evidence="4" key="1">
    <citation type="submission" date="2019-05" db="EMBL/GenBank/DDBJ databases">
        <title>Annotation for the trematode Fasciolopsis buski.</title>
        <authorList>
            <person name="Choi Y.-J."/>
        </authorList>
    </citation>
    <scope>NUCLEOTIDE SEQUENCE</scope>
    <source>
        <strain evidence="4">HT</strain>
        <tissue evidence="4">Whole worm</tissue>
    </source>
</reference>
<comment type="similarity">
    <text evidence="1">Belongs to the dynein heavy chain family.</text>
</comment>
<dbReference type="GO" id="GO:0005858">
    <property type="term" value="C:axonemal dynein complex"/>
    <property type="evidence" value="ECO:0007669"/>
    <property type="project" value="TreeGrafter"/>
</dbReference>
<dbReference type="GO" id="GO:0051959">
    <property type="term" value="F:dynein light intermediate chain binding"/>
    <property type="evidence" value="ECO:0007669"/>
    <property type="project" value="InterPro"/>
</dbReference>
<organism evidence="4 5">
    <name type="scientific">Fasciolopsis buskii</name>
    <dbReference type="NCBI Taxonomy" id="27845"/>
    <lineage>
        <taxon>Eukaryota</taxon>
        <taxon>Metazoa</taxon>
        <taxon>Spiralia</taxon>
        <taxon>Lophotrochozoa</taxon>
        <taxon>Platyhelminthes</taxon>
        <taxon>Trematoda</taxon>
        <taxon>Digenea</taxon>
        <taxon>Plagiorchiida</taxon>
        <taxon>Echinostomata</taxon>
        <taxon>Echinostomatoidea</taxon>
        <taxon>Fasciolidae</taxon>
        <taxon>Fasciolopsis</taxon>
    </lineage>
</organism>
<name>A0A8E0VEK2_9TREM</name>
<comment type="caution">
    <text evidence="4">The sequence shown here is derived from an EMBL/GenBank/DDBJ whole genome shotgun (WGS) entry which is preliminary data.</text>
</comment>
<gene>
    <name evidence="4" type="ORF">FBUS_08606</name>
</gene>
<feature type="region of interest" description="Disordered" evidence="2">
    <location>
        <begin position="491"/>
        <end position="515"/>
    </location>
</feature>